<dbReference type="Proteomes" id="UP001163823">
    <property type="component" value="Chromosome 10"/>
</dbReference>
<evidence type="ECO:0000256" key="3">
    <source>
        <dbReference type="ARBA" id="ARBA00022833"/>
    </source>
</evidence>
<dbReference type="SMART" id="SM00184">
    <property type="entry name" value="RING"/>
    <property type="match status" value="1"/>
</dbReference>
<keyword evidence="1" id="KW-0479">Metal-binding</keyword>
<evidence type="ECO:0000313" key="8">
    <source>
        <dbReference type="EMBL" id="KAJ7954170.1"/>
    </source>
</evidence>
<name>A0AAD7L9M5_QUISA</name>
<evidence type="ECO:0000256" key="1">
    <source>
        <dbReference type="ARBA" id="ARBA00022723"/>
    </source>
</evidence>
<dbReference type="Pfam" id="PF13639">
    <property type="entry name" value="zf-RING_2"/>
    <property type="match status" value="1"/>
</dbReference>
<dbReference type="KEGG" id="qsa:O6P43_025770"/>
<keyword evidence="5" id="KW-1133">Transmembrane helix</keyword>
<evidence type="ECO:0000256" key="4">
    <source>
        <dbReference type="PROSITE-ProRule" id="PRU00175"/>
    </source>
</evidence>
<dbReference type="GO" id="GO:0008270">
    <property type="term" value="F:zinc ion binding"/>
    <property type="evidence" value="ECO:0007669"/>
    <property type="project" value="UniProtKB-KW"/>
</dbReference>
<dbReference type="Gene3D" id="3.30.40.10">
    <property type="entry name" value="Zinc/RING finger domain, C3HC4 (zinc finger)"/>
    <property type="match status" value="1"/>
</dbReference>
<dbReference type="GO" id="GO:0061630">
    <property type="term" value="F:ubiquitin protein ligase activity"/>
    <property type="evidence" value="ECO:0007669"/>
    <property type="project" value="TreeGrafter"/>
</dbReference>
<keyword evidence="9" id="KW-1185">Reference proteome</keyword>
<proteinExistence type="predicted"/>
<keyword evidence="5" id="KW-0812">Transmembrane</keyword>
<comment type="caution">
    <text evidence="8">The sequence shown here is derived from an EMBL/GenBank/DDBJ whole genome shotgun (WGS) entry which is preliminary data.</text>
</comment>
<dbReference type="PANTHER" id="PTHR45969">
    <property type="entry name" value="RING ZINC FINGER PROTEIN-RELATED"/>
    <property type="match status" value="1"/>
</dbReference>
<feature type="domain" description="RING-type" evidence="6">
    <location>
        <begin position="90"/>
        <end position="132"/>
    </location>
</feature>
<dbReference type="KEGG" id="qsa:O6P43_025778"/>
<evidence type="ECO:0000256" key="2">
    <source>
        <dbReference type="ARBA" id="ARBA00022771"/>
    </source>
</evidence>
<keyword evidence="3" id="KW-0862">Zinc</keyword>
<dbReference type="EMBL" id="JARAOO010000010">
    <property type="protein sequence ID" value="KAJ7954170.1"/>
    <property type="molecule type" value="Genomic_DNA"/>
</dbReference>
<reference evidence="8" key="1">
    <citation type="journal article" date="2023" name="Science">
        <title>Elucidation of the pathway for biosynthesis of saponin adjuvants from the soapbark tree.</title>
        <authorList>
            <person name="Reed J."/>
            <person name="Orme A."/>
            <person name="El-Demerdash A."/>
            <person name="Owen C."/>
            <person name="Martin L.B.B."/>
            <person name="Misra R.C."/>
            <person name="Kikuchi S."/>
            <person name="Rejzek M."/>
            <person name="Martin A.C."/>
            <person name="Harkess A."/>
            <person name="Leebens-Mack J."/>
            <person name="Louveau T."/>
            <person name="Stephenson M.J."/>
            <person name="Osbourn A."/>
        </authorList>
    </citation>
    <scope>NUCLEOTIDE SEQUENCE</scope>
    <source>
        <strain evidence="8">S10</strain>
    </source>
</reference>
<evidence type="ECO:0000313" key="7">
    <source>
        <dbReference type="EMBL" id="KAJ7954162.1"/>
    </source>
</evidence>
<dbReference type="PANTHER" id="PTHR45969:SF5">
    <property type="entry name" value="E3 UBIQUITIN-PROTEIN LIGASE RHA2A"/>
    <property type="match status" value="1"/>
</dbReference>
<gene>
    <name evidence="7" type="ORF">O6P43_025770</name>
    <name evidence="8" type="ORF">O6P43_025778</name>
</gene>
<organism evidence="8 9">
    <name type="scientific">Quillaja saponaria</name>
    <name type="common">Soap bark tree</name>
    <dbReference type="NCBI Taxonomy" id="32244"/>
    <lineage>
        <taxon>Eukaryota</taxon>
        <taxon>Viridiplantae</taxon>
        <taxon>Streptophyta</taxon>
        <taxon>Embryophyta</taxon>
        <taxon>Tracheophyta</taxon>
        <taxon>Spermatophyta</taxon>
        <taxon>Magnoliopsida</taxon>
        <taxon>eudicotyledons</taxon>
        <taxon>Gunneridae</taxon>
        <taxon>Pentapetalae</taxon>
        <taxon>rosids</taxon>
        <taxon>fabids</taxon>
        <taxon>Fabales</taxon>
        <taxon>Quillajaceae</taxon>
        <taxon>Quillaja</taxon>
    </lineage>
</organism>
<dbReference type="EMBL" id="JARAOO010000010">
    <property type="protein sequence ID" value="KAJ7954162.1"/>
    <property type="molecule type" value="Genomic_DNA"/>
</dbReference>
<dbReference type="SUPFAM" id="SSF57850">
    <property type="entry name" value="RING/U-box"/>
    <property type="match status" value="1"/>
</dbReference>
<dbReference type="InterPro" id="IPR013083">
    <property type="entry name" value="Znf_RING/FYVE/PHD"/>
</dbReference>
<keyword evidence="2 4" id="KW-0863">Zinc-finger</keyword>
<evidence type="ECO:0000259" key="6">
    <source>
        <dbReference type="PROSITE" id="PS50089"/>
    </source>
</evidence>
<dbReference type="AlphaFoldDB" id="A0AAD7L9M5"/>
<keyword evidence="5" id="KW-0472">Membrane</keyword>
<evidence type="ECO:0000313" key="9">
    <source>
        <dbReference type="Proteomes" id="UP001163823"/>
    </source>
</evidence>
<dbReference type="CDD" id="cd23123">
    <property type="entry name" value="RING-H2_RHA2B"/>
    <property type="match status" value="1"/>
</dbReference>
<feature type="transmembrane region" description="Helical" evidence="5">
    <location>
        <begin position="15"/>
        <end position="38"/>
    </location>
</feature>
<sequence>MGLGNQLNDVACDSIPLLLIALIANCISHLHGFLLGLFKSLGLTRLDPEHVADDRLFNVSGSGNILSEQLNLNLELSYKYDAVVSGESDCVVCLTTLRDGDQVRKLDCQHVFHRQCLDGWLHHHNFNCPLCRSPLVFNGRRERLRRWFSFR</sequence>
<dbReference type="GO" id="GO:0016567">
    <property type="term" value="P:protein ubiquitination"/>
    <property type="evidence" value="ECO:0007669"/>
    <property type="project" value="TreeGrafter"/>
</dbReference>
<protein>
    <submittedName>
        <fullName evidence="8">RING finger protein</fullName>
    </submittedName>
</protein>
<dbReference type="InterPro" id="IPR001841">
    <property type="entry name" value="Znf_RING"/>
</dbReference>
<accession>A0AAD7L9M5</accession>
<evidence type="ECO:0000256" key="5">
    <source>
        <dbReference type="SAM" id="Phobius"/>
    </source>
</evidence>
<dbReference type="PROSITE" id="PS50089">
    <property type="entry name" value="ZF_RING_2"/>
    <property type="match status" value="1"/>
</dbReference>